<evidence type="ECO:0000256" key="5">
    <source>
        <dbReference type="SAM" id="MobiDB-lite"/>
    </source>
</evidence>
<gene>
    <name evidence="7" type="ORF">OsI_19452</name>
</gene>
<feature type="compositionally biased region" description="Basic residues" evidence="5">
    <location>
        <begin position="397"/>
        <end position="407"/>
    </location>
</feature>
<dbReference type="Gene3D" id="3.40.640.10">
    <property type="entry name" value="Type I PLP-dependent aspartate aminotransferase-like (Major domain)"/>
    <property type="match status" value="1"/>
</dbReference>
<dbReference type="OMA" id="LILWISM"/>
<dbReference type="PRINTS" id="PR00753">
    <property type="entry name" value="ACCSYNTHASE"/>
</dbReference>
<dbReference type="AlphaFoldDB" id="A2Y364"/>
<proteinExistence type="inferred from homology"/>
<feature type="region of interest" description="Disordered" evidence="5">
    <location>
        <begin position="331"/>
        <end position="408"/>
    </location>
</feature>
<dbReference type="InterPro" id="IPR050478">
    <property type="entry name" value="Ethylene_sulfur-biosynth"/>
</dbReference>
<keyword evidence="4" id="KW-0456">Lyase</keyword>
<feature type="domain" description="Aminotransferase class I/classII large" evidence="6">
    <location>
        <begin position="56"/>
        <end position="336"/>
    </location>
</feature>
<dbReference type="InterPro" id="IPR015424">
    <property type="entry name" value="PyrdxlP-dep_Trfase"/>
</dbReference>
<dbReference type="InterPro" id="IPR015422">
    <property type="entry name" value="PyrdxlP-dep_Trfase_small"/>
</dbReference>
<dbReference type="STRING" id="39946.A2Y364"/>
<evidence type="ECO:0000256" key="4">
    <source>
        <dbReference type="ARBA" id="ARBA00023239"/>
    </source>
</evidence>
<accession>A2Y364</accession>
<dbReference type="InterPro" id="IPR015421">
    <property type="entry name" value="PyrdxlP-dep_Trfase_major"/>
</dbReference>
<evidence type="ECO:0000313" key="7">
    <source>
        <dbReference type="EMBL" id="EAY97524.1"/>
    </source>
</evidence>
<dbReference type="PANTHER" id="PTHR43795">
    <property type="entry name" value="BIFUNCTIONAL ASPARTATE AMINOTRANSFERASE AND GLUTAMATE/ASPARTATE-PREPHENATE AMINOTRANSFERASE-RELATED"/>
    <property type="match status" value="1"/>
</dbReference>
<evidence type="ECO:0000256" key="1">
    <source>
        <dbReference type="ARBA" id="ARBA00001933"/>
    </source>
</evidence>
<keyword evidence="3" id="KW-0663">Pyridoxal phosphate</keyword>
<feature type="compositionally biased region" description="Basic residues" evidence="5">
    <location>
        <begin position="374"/>
        <end position="386"/>
    </location>
</feature>
<evidence type="ECO:0000256" key="2">
    <source>
        <dbReference type="ARBA" id="ARBA00007441"/>
    </source>
</evidence>
<dbReference type="GO" id="GO:0030170">
    <property type="term" value="F:pyridoxal phosphate binding"/>
    <property type="evidence" value="ECO:0007669"/>
    <property type="project" value="InterPro"/>
</dbReference>
<name>A2Y364_ORYSI</name>
<comment type="cofactor">
    <cofactor evidence="1">
        <name>pyridoxal 5'-phosphate</name>
        <dbReference type="ChEBI" id="CHEBI:597326"/>
    </cofactor>
</comment>
<organism evidence="7 8">
    <name type="scientific">Oryza sativa subsp. indica</name>
    <name type="common">Rice</name>
    <dbReference type="NCBI Taxonomy" id="39946"/>
    <lineage>
        <taxon>Eukaryota</taxon>
        <taxon>Viridiplantae</taxon>
        <taxon>Streptophyta</taxon>
        <taxon>Embryophyta</taxon>
        <taxon>Tracheophyta</taxon>
        <taxon>Spermatophyta</taxon>
        <taxon>Magnoliopsida</taxon>
        <taxon>Liliopsida</taxon>
        <taxon>Poales</taxon>
        <taxon>Poaceae</taxon>
        <taxon>BOP clade</taxon>
        <taxon>Oryzoideae</taxon>
        <taxon>Oryzeae</taxon>
        <taxon>Oryzinae</taxon>
        <taxon>Oryza</taxon>
        <taxon>Oryza sativa</taxon>
    </lineage>
</organism>
<dbReference type="Gramene" id="BGIOSGA018307-TA">
    <property type="protein sequence ID" value="BGIOSGA018307-PA"/>
    <property type="gene ID" value="BGIOSGA018307"/>
</dbReference>
<dbReference type="GO" id="GO:0006520">
    <property type="term" value="P:amino acid metabolic process"/>
    <property type="evidence" value="ECO:0007669"/>
    <property type="project" value="TreeGrafter"/>
</dbReference>
<dbReference type="HOGENOM" id="CLU_017584_1_0_1"/>
<evidence type="ECO:0000259" key="6">
    <source>
        <dbReference type="Pfam" id="PF00155"/>
    </source>
</evidence>
<dbReference type="Pfam" id="PF00155">
    <property type="entry name" value="Aminotran_1_2"/>
    <property type="match status" value="1"/>
</dbReference>
<dbReference type="PANTHER" id="PTHR43795:SF39">
    <property type="entry name" value="AMINOTRANSFERASE CLASS I_CLASSII DOMAIN-CONTAINING PROTEIN"/>
    <property type="match status" value="1"/>
</dbReference>
<dbReference type="CDD" id="cd00609">
    <property type="entry name" value="AAT_like"/>
    <property type="match status" value="1"/>
</dbReference>
<dbReference type="EMBL" id="CM000130">
    <property type="protein sequence ID" value="EAY97524.1"/>
    <property type="molecule type" value="Genomic_DNA"/>
</dbReference>
<protein>
    <recommendedName>
        <fullName evidence="6">Aminotransferase class I/classII large domain-containing protein</fullName>
    </recommendedName>
</protein>
<feature type="compositionally biased region" description="Basic residues" evidence="5">
    <location>
        <begin position="343"/>
        <end position="357"/>
    </location>
</feature>
<reference evidence="7 8" key="1">
    <citation type="journal article" date="2005" name="PLoS Biol.">
        <title>The genomes of Oryza sativa: a history of duplications.</title>
        <authorList>
            <person name="Yu J."/>
            <person name="Wang J."/>
            <person name="Lin W."/>
            <person name="Li S."/>
            <person name="Li H."/>
            <person name="Zhou J."/>
            <person name="Ni P."/>
            <person name="Dong W."/>
            <person name="Hu S."/>
            <person name="Zeng C."/>
            <person name="Zhang J."/>
            <person name="Zhang Y."/>
            <person name="Li R."/>
            <person name="Xu Z."/>
            <person name="Li S."/>
            <person name="Li X."/>
            <person name="Zheng H."/>
            <person name="Cong L."/>
            <person name="Lin L."/>
            <person name="Yin J."/>
            <person name="Geng J."/>
            <person name="Li G."/>
            <person name="Shi J."/>
            <person name="Liu J."/>
            <person name="Lv H."/>
            <person name="Li J."/>
            <person name="Wang J."/>
            <person name="Deng Y."/>
            <person name="Ran L."/>
            <person name="Shi X."/>
            <person name="Wang X."/>
            <person name="Wu Q."/>
            <person name="Li C."/>
            <person name="Ren X."/>
            <person name="Wang J."/>
            <person name="Wang X."/>
            <person name="Li D."/>
            <person name="Liu D."/>
            <person name="Zhang X."/>
            <person name="Ji Z."/>
            <person name="Zhao W."/>
            <person name="Sun Y."/>
            <person name="Zhang Z."/>
            <person name="Bao J."/>
            <person name="Han Y."/>
            <person name="Dong L."/>
            <person name="Ji J."/>
            <person name="Chen P."/>
            <person name="Wu S."/>
            <person name="Liu J."/>
            <person name="Xiao Y."/>
            <person name="Bu D."/>
            <person name="Tan J."/>
            <person name="Yang L."/>
            <person name="Ye C."/>
            <person name="Zhang J."/>
            <person name="Xu J."/>
            <person name="Zhou Y."/>
            <person name="Yu Y."/>
            <person name="Zhang B."/>
            <person name="Zhuang S."/>
            <person name="Wei H."/>
            <person name="Liu B."/>
            <person name="Lei M."/>
            <person name="Yu H."/>
            <person name="Li Y."/>
            <person name="Xu H."/>
            <person name="Wei S."/>
            <person name="He X."/>
            <person name="Fang L."/>
            <person name="Zhang Z."/>
            <person name="Zhang Y."/>
            <person name="Huang X."/>
            <person name="Su Z."/>
            <person name="Tong W."/>
            <person name="Li J."/>
            <person name="Tong Z."/>
            <person name="Li S."/>
            <person name="Ye J."/>
            <person name="Wang L."/>
            <person name="Fang L."/>
            <person name="Lei T."/>
            <person name="Chen C."/>
            <person name="Chen H."/>
            <person name="Xu Z."/>
            <person name="Li H."/>
            <person name="Huang H."/>
            <person name="Zhang F."/>
            <person name="Xu H."/>
            <person name="Li N."/>
            <person name="Zhao C."/>
            <person name="Li S."/>
            <person name="Dong L."/>
            <person name="Huang Y."/>
            <person name="Li L."/>
            <person name="Xi Y."/>
            <person name="Qi Q."/>
            <person name="Li W."/>
            <person name="Zhang B."/>
            <person name="Hu W."/>
            <person name="Zhang Y."/>
            <person name="Tian X."/>
            <person name="Jiao Y."/>
            <person name="Liang X."/>
            <person name="Jin J."/>
            <person name="Gao L."/>
            <person name="Zheng W."/>
            <person name="Hao B."/>
            <person name="Liu S."/>
            <person name="Wang W."/>
            <person name="Yuan L."/>
            <person name="Cao M."/>
            <person name="McDermott J."/>
            <person name="Samudrala R."/>
            <person name="Wang J."/>
            <person name="Wong G.K."/>
            <person name="Yang H."/>
        </authorList>
    </citation>
    <scope>NUCLEOTIDE SEQUENCE [LARGE SCALE GENOMIC DNA]</scope>
    <source>
        <strain evidence="8">cv. 93-11</strain>
    </source>
</reference>
<dbReference type="PROSITE" id="PS00105">
    <property type="entry name" value="AA_TRANSFER_CLASS_1"/>
    <property type="match status" value="1"/>
</dbReference>
<comment type="similarity">
    <text evidence="2">Belongs to the class-I pyridoxal-phosphate-dependent aminotransferase family.</text>
</comment>
<dbReference type="Gene3D" id="3.90.1150.10">
    <property type="entry name" value="Aspartate Aminotransferase, domain 1"/>
    <property type="match status" value="1"/>
</dbReference>
<keyword evidence="8" id="KW-1185">Reference proteome</keyword>
<evidence type="ECO:0000256" key="3">
    <source>
        <dbReference type="ARBA" id="ARBA00022898"/>
    </source>
</evidence>
<sequence>MGVKLLADGCAGASSSPALSRVATSAAHGEGSPYFAGWKAYDEDPYDAAANPDGVIQMGLAENQVSIDLLEGYLREHPEAAAWGVAGDGGGDSFRDNALFQDYHGLANFRKAMARFMEKIMGGKATFDPDRIVLTAGATAANELLTFILADPRDALLIPTPYYPGFDRDLRWRTGVNVVPVHCDSANGFQVTAAALQAAHDEAAAAGMRVRGVLITNPSNPLGTTARREALEGILGFVARNDIHLVSDEIYSGSVFAAPDLVSVAELVESSSSRARHRGEDDDGDVGVADRVHVVYSLSKDLGLPGFRVGVVYSRNDAVVAAARRMSSFTLVSSQTHEDAGRRAVRRGVRRRLRRRQPGAPPGAAQPRRGGAGPRRRAVPARQRRAVRVDGHAAAPARRRRRRRDLRRRAEAVGQAAARGEAQRLAGLVVPLLGARLVQGVLREHEPGHPGCCAGEDKPLHGRVVQSNNWEI</sequence>
<dbReference type="SUPFAM" id="SSF53383">
    <property type="entry name" value="PLP-dependent transferases"/>
    <property type="match status" value="1"/>
</dbReference>
<dbReference type="GO" id="GO:0016829">
    <property type="term" value="F:lyase activity"/>
    <property type="evidence" value="ECO:0007669"/>
    <property type="project" value="UniProtKB-KW"/>
</dbReference>
<evidence type="ECO:0000313" key="8">
    <source>
        <dbReference type="Proteomes" id="UP000007015"/>
    </source>
</evidence>
<dbReference type="Proteomes" id="UP000007015">
    <property type="component" value="Chromosome 5"/>
</dbReference>
<dbReference type="GO" id="GO:0008483">
    <property type="term" value="F:transaminase activity"/>
    <property type="evidence" value="ECO:0007669"/>
    <property type="project" value="TreeGrafter"/>
</dbReference>
<dbReference type="InterPro" id="IPR004838">
    <property type="entry name" value="NHTrfase_class1_PyrdxlP-BS"/>
</dbReference>
<dbReference type="InterPro" id="IPR004839">
    <property type="entry name" value="Aminotransferase_I/II_large"/>
</dbReference>